<proteinExistence type="inferred from homology"/>
<dbReference type="Pfam" id="PF13365">
    <property type="entry name" value="Trypsin_2"/>
    <property type="match status" value="1"/>
</dbReference>
<dbReference type="InterPro" id="IPR043504">
    <property type="entry name" value="Peptidase_S1_PA_chymotrypsin"/>
</dbReference>
<dbReference type="PRINTS" id="PR00834">
    <property type="entry name" value="PROTEASES2C"/>
</dbReference>
<dbReference type="RefSeq" id="WP_169322736.1">
    <property type="nucleotide sequence ID" value="NZ_JABCJJ010000001.1"/>
</dbReference>
<name>A0A7Y0LWU7_CELFI</name>
<dbReference type="AlphaFoldDB" id="A0A7Y0LWU7"/>
<keyword evidence="5" id="KW-1185">Reference proteome</keyword>
<accession>A0A7Y0LWU7</accession>
<dbReference type="Gene3D" id="2.40.10.10">
    <property type="entry name" value="Trypsin-like serine proteases"/>
    <property type="match status" value="2"/>
</dbReference>
<comment type="caution">
    <text evidence="4">The sequence shown here is derived from an EMBL/GenBank/DDBJ whole genome shotgun (WGS) entry which is preliminary data.</text>
</comment>
<keyword evidence="2" id="KW-0645">Protease</keyword>
<dbReference type="GO" id="GO:0006508">
    <property type="term" value="P:proteolysis"/>
    <property type="evidence" value="ECO:0007669"/>
    <property type="project" value="UniProtKB-KW"/>
</dbReference>
<dbReference type="EMBL" id="JABCJJ010000001">
    <property type="protein sequence ID" value="NMR18823.1"/>
    <property type="molecule type" value="Genomic_DNA"/>
</dbReference>
<reference evidence="4 5" key="1">
    <citation type="submission" date="2020-04" db="EMBL/GenBank/DDBJ databases">
        <title>Sequencing and Assembly of C. fimi.</title>
        <authorList>
            <person name="Ramsey A.R."/>
        </authorList>
    </citation>
    <scope>NUCLEOTIDE SEQUENCE [LARGE SCALE GENOMIC DNA]</scope>
    <source>
        <strain evidence="4 5">SB</strain>
    </source>
</reference>
<evidence type="ECO:0000313" key="5">
    <source>
        <dbReference type="Proteomes" id="UP000562124"/>
    </source>
</evidence>
<gene>
    <name evidence="4" type="ORF">HIR71_01035</name>
</gene>
<dbReference type="InterPro" id="IPR051201">
    <property type="entry name" value="Chloro_Bact_Ser_Proteases"/>
</dbReference>
<evidence type="ECO:0000256" key="3">
    <source>
        <dbReference type="ARBA" id="ARBA00022801"/>
    </source>
</evidence>
<dbReference type="PANTHER" id="PTHR43343:SF3">
    <property type="entry name" value="PROTEASE DO-LIKE 8, CHLOROPLASTIC"/>
    <property type="match status" value="1"/>
</dbReference>
<dbReference type="Proteomes" id="UP000562124">
    <property type="component" value="Unassembled WGS sequence"/>
</dbReference>
<sequence length="335" mass="35182">MARIAVVTCDGGGTGSGFLVAPDTVMTAAHVVEGATTVSLRFGAEVFAGEPVLMDTENDLALVRVDGQPAGHRFAIAEEPAVVGEDVAILGYPEGRPLGMTQGAVTSVDLRINAEDRDLRGVFRTDSAINPGNSGGPVLNKSGDVVGVVSAGSDGPGDGYAVSQPRIAAVVAAQADSAVVPPAEECEASGEERWDDPVQVSVTSTHPEAPSIAQTLQLYGQALNERYNDLVWYLLTPSMHERVGDYDTYFEGLSTSSWISVDVLEVEVLDEVTDEATVALRTTQTAEYGPDGATCSDWVITYTLVLDAGEWQIDGARLADGPPLPCPDEESVEDL</sequence>
<dbReference type="SUPFAM" id="SSF50494">
    <property type="entry name" value="Trypsin-like serine proteases"/>
    <property type="match status" value="1"/>
</dbReference>
<dbReference type="GO" id="GO:0004252">
    <property type="term" value="F:serine-type endopeptidase activity"/>
    <property type="evidence" value="ECO:0007669"/>
    <property type="project" value="InterPro"/>
</dbReference>
<keyword evidence="3" id="KW-0378">Hydrolase</keyword>
<evidence type="ECO:0000256" key="2">
    <source>
        <dbReference type="ARBA" id="ARBA00022670"/>
    </source>
</evidence>
<organism evidence="4 5">
    <name type="scientific">Cellulomonas fimi</name>
    <dbReference type="NCBI Taxonomy" id="1708"/>
    <lineage>
        <taxon>Bacteria</taxon>
        <taxon>Bacillati</taxon>
        <taxon>Actinomycetota</taxon>
        <taxon>Actinomycetes</taxon>
        <taxon>Micrococcales</taxon>
        <taxon>Cellulomonadaceae</taxon>
        <taxon>Cellulomonas</taxon>
    </lineage>
</organism>
<dbReference type="PANTHER" id="PTHR43343">
    <property type="entry name" value="PEPTIDASE S12"/>
    <property type="match status" value="1"/>
</dbReference>
<evidence type="ECO:0000313" key="4">
    <source>
        <dbReference type="EMBL" id="NMR18823.1"/>
    </source>
</evidence>
<dbReference type="InterPro" id="IPR009003">
    <property type="entry name" value="Peptidase_S1_PA"/>
</dbReference>
<comment type="similarity">
    <text evidence="1">Belongs to the peptidase S1C family.</text>
</comment>
<evidence type="ECO:0000256" key="1">
    <source>
        <dbReference type="ARBA" id="ARBA00010541"/>
    </source>
</evidence>
<dbReference type="InterPro" id="IPR001940">
    <property type="entry name" value="Peptidase_S1C"/>
</dbReference>
<protein>
    <submittedName>
        <fullName evidence="4">Trypsin-like peptidase domain-containing protein</fullName>
    </submittedName>
</protein>